<evidence type="ECO:0000313" key="1">
    <source>
        <dbReference type="EMBL" id="CCI10418.1"/>
    </source>
</evidence>
<name>A0A024FTI0_9STRA</name>
<dbReference type="AlphaFoldDB" id="A0A024FTI0"/>
<evidence type="ECO:0000313" key="2">
    <source>
        <dbReference type="Proteomes" id="UP000053237"/>
    </source>
</evidence>
<gene>
    <name evidence="1" type="ORF">BN9_097720</name>
</gene>
<protein>
    <submittedName>
        <fullName evidence="1">Uncharacterized protein</fullName>
    </submittedName>
</protein>
<keyword evidence="2" id="KW-1185">Reference proteome</keyword>
<dbReference type="Proteomes" id="UP000053237">
    <property type="component" value="Unassembled WGS sequence"/>
</dbReference>
<sequence length="107" mass="12705">MKRGNSRSIDFWDIKQALTQTTKDFFEMRLNATHLHSNSVKRRHVIETEFTQSNRNIDIEICVFSIDTYIWLLCKRVGIKYQSLCVSETLKETFALLSIMYKSNFIF</sequence>
<accession>A0A024FTI0</accession>
<organism evidence="1 2">
    <name type="scientific">Albugo candida</name>
    <dbReference type="NCBI Taxonomy" id="65357"/>
    <lineage>
        <taxon>Eukaryota</taxon>
        <taxon>Sar</taxon>
        <taxon>Stramenopiles</taxon>
        <taxon>Oomycota</taxon>
        <taxon>Peronosporomycetes</taxon>
        <taxon>Albuginales</taxon>
        <taxon>Albuginaceae</taxon>
        <taxon>Albugo</taxon>
    </lineage>
</organism>
<proteinExistence type="predicted"/>
<dbReference type="EMBL" id="CAIX01000237">
    <property type="protein sequence ID" value="CCI10418.1"/>
    <property type="molecule type" value="Genomic_DNA"/>
</dbReference>
<reference evidence="1 2" key="1">
    <citation type="submission" date="2012-05" db="EMBL/GenBank/DDBJ databases">
        <title>Recombination and specialization in a pathogen metapopulation.</title>
        <authorList>
            <person name="Gardiner A."/>
            <person name="Kemen E."/>
            <person name="Schultz-Larsen T."/>
            <person name="MacLean D."/>
            <person name="Van Oosterhout C."/>
            <person name="Jones J.D.G."/>
        </authorList>
    </citation>
    <scope>NUCLEOTIDE SEQUENCE [LARGE SCALE GENOMIC DNA]</scope>
    <source>
        <strain evidence="1 2">Ac Nc2</strain>
    </source>
</reference>
<dbReference type="InParanoid" id="A0A024FTI0"/>
<comment type="caution">
    <text evidence="1">The sequence shown here is derived from an EMBL/GenBank/DDBJ whole genome shotgun (WGS) entry which is preliminary data.</text>
</comment>